<comment type="caution">
    <text evidence="1">The sequence shown here is derived from an EMBL/GenBank/DDBJ whole genome shotgun (WGS) entry which is preliminary data.</text>
</comment>
<evidence type="ECO:0000313" key="2">
    <source>
        <dbReference type="Proteomes" id="UP000070198"/>
    </source>
</evidence>
<evidence type="ECO:0000313" key="1">
    <source>
        <dbReference type="EMBL" id="KXT67657.1"/>
    </source>
</evidence>
<proteinExistence type="predicted"/>
<name>A0A139MVR6_9STRE</name>
<gene>
    <name evidence="1" type="ORF">SGADD02_01293</name>
</gene>
<dbReference type="Proteomes" id="UP000070198">
    <property type="component" value="Unassembled WGS sequence"/>
</dbReference>
<reference evidence="1 2" key="1">
    <citation type="submission" date="2016-01" db="EMBL/GenBank/DDBJ databases">
        <title>Highly variable Streptococcus oralis are common among viridans streptococci isolated from primates.</title>
        <authorList>
            <person name="Denapaite D."/>
            <person name="Rieger M."/>
            <person name="Koendgen S."/>
            <person name="Brueckner R."/>
            <person name="Ochigava I."/>
            <person name="Kappeler P."/>
            <person name="Maetz-Rensing K."/>
            <person name="Leendertz F."/>
            <person name="Hakenbeck R."/>
        </authorList>
    </citation>
    <scope>NUCLEOTIDE SEQUENCE [LARGE SCALE GENOMIC DNA]</scope>
    <source>
        <strain evidence="1 2">DD02</strain>
    </source>
</reference>
<dbReference type="PATRIC" id="fig|315405.11.peg.1539"/>
<sequence>MIKPKIEECYECGCKFRESTVDYDSIFQTGYCSDCLLEKIENNEEY</sequence>
<protein>
    <submittedName>
        <fullName evidence="1">Uncharacterized protein</fullName>
    </submittedName>
</protein>
<accession>A0A139MVR6</accession>
<organism evidence="1 2">
    <name type="scientific">Streptococcus gallolyticus</name>
    <dbReference type="NCBI Taxonomy" id="315405"/>
    <lineage>
        <taxon>Bacteria</taxon>
        <taxon>Bacillati</taxon>
        <taxon>Bacillota</taxon>
        <taxon>Bacilli</taxon>
        <taxon>Lactobacillales</taxon>
        <taxon>Streptococcaceae</taxon>
        <taxon>Streptococcus</taxon>
    </lineage>
</organism>
<dbReference type="EMBL" id="LQOF01000288">
    <property type="protein sequence ID" value="KXT67657.1"/>
    <property type="molecule type" value="Genomic_DNA"/>
</dbReference>
<dbReference type="AlphaFoldDB" id="A0A139MVR6"/>